<dbReference type="InterPro" id="IPR006153">
    <property type="entry name" value="Cation/H_exchanger_TM"/>
</dbReference>
<feature type="region of interest" description="Disordered" evidence="5">
    <location>
        <begin position="482"/>
        <end position="501"/>
    </location>
</feature>
<keyword evidence="4 6" id="KW-0472">Membrane</keyword>
<dbReference type="PANTHER" id="PTHR43021">
    <property type="entry name" value="NA(+)/H(+) ANTIPORTER-RELATED"/>
    <property type="match status" value="1"/>
</dbReference>
<evidence type="ECO:0000256" key="2">
    <source>
        <dbReference type="ARBA" id="ARBA00022692"/>
    </source>
</evidence>
<dbReference type="PANTHER" id="PTHR43021:SF2">
    <property type="entry name" value="CATION_H+ EXCHANGER DOMAIN-CONTAINING PROTEIN"/>
    <property type="match status" value="1"/>
</dbReference>
<feature type="compositionally biased region" description="Polar residues" evidence="5">
    <location>
        <begin position="490"/>
        <end position="501"/>
    </location>
</feature>
<evidence type="ECO:0000256" key="6">
    <source>
        <dbReference type="SAM" id="Phobius"/>
    </source>
</evidence>
<dbReference type="Gene3D" id="1.20.1530.20">
    <property type="match status" value="2"/>
</dbReference>
<feature type="domain" description="Cation/H+ exchanger transmembrane" evidence="7">
    <location>
        <begin position="33"/>
        <end position="196"/>
    </location>
</feature>
<feature type="transmembrane region" description="Helical" evidence="6">
    <location>
        <begin position="367"/>
        <end position="388"/>
    </location>
</feature>
<reference evidence="8" key="1">
    <citation type="submission" date="2017-04" db="EMBL/GenBank/DDBJ databases">
        <title>Population genomics of picophytoplankton unveils novel chromosome hypervariability.</title>
        <authorList>
            <consortium name="DOE Joint Genome Institute"/>
            <person name="Blanc-Mathieu R."/>
            <person name="Krasovec M."/>
            <person name="Hebrard M."/>
            <person name="Yau S."/>
            <person name="Desgranges E."/>
            <person name="Martin J."/>
            <person name="Schackwitz W."/>
            <person name="Kuo A."/>
            <person name="Salin G."/>
            <person name="Donnadieu C."/>
            <person name="Desdevises Y."/>
            <person name="Sanchez-Ferandin S."/>
            <person name="Moreau H."/>
            <person name="Rivals E."/>
            <person name="Grigoriev I.V."/>
            <person name="Grimsley N."/>
            <person name="Eyre-Walker A."/>
            <person name="Piganeau G."/>
        </authorList>
    </citation>
    <scope>NUCLEOTIDE SEQUENCE [LARGE SCALE GENOMIC DNA]</scope>
    <source>
        <strain evidence="8">RCC 1115</strain>
    </source>
</reference>
<accession>A0A1Y5I9S1</accession>
<keyword evidence="3 6" id="KW-1133">Transmembrane helix</keyword>
<evidence type="ECO:0000256" key="5">
    <source>
        <dbReference type="SAM" id="MobiDB-lite"/>
    </source>
</evidence>
<dbReference type="GO" id="GO:0016020">
    <property type="term" value="C:membrane"/>
    <property type="evidence" value="ECO:0007669"/>
    <property type="project" value="UniProtKB-SubCell"/>
</dbReference>
<dbReference type="eggNOG" id="ENOG502QRM4">
    <property type="taxonomic scope" value="Eukaryota"/>
</dbReference>
<evidence type="ECO:0000256" key="3">
    <source>
        <dbReference type="ARBA" id="ARBA00022989"/>
    </source>
</evidence>
<comment type="subcellular location">
    <subcellularLocation>
        <location evidence="1">Membrane</location>
        <topology evidence="1">Multi-pass membrane protein</topology>
    </subcellularLocation>
</comment>
<proteinExistence type="predicted"/>
<dbReference type="GO" id="GO:0015297">
    <property type="term" value="F:antiporter activity"/>
    <property type="evidence" value="ECO:0007669"/>
    <property type="project" value="InterPro"/>
</dbReference>
<feature type="transmembrane region" description="Helical" evidence="6">
    <location>
        <begin position="257"/>
        <end position="278"/>
    </location>
</feature>
<evidence type="ECO:0000256" key="1">
    <source>
        <dbReference type="ARBA" id="ARBA00004141"/>
    </source>
</evidence>
<evidence type="ECO:0000313" key="8">
    <source>
        <dbReference type="EMBL" id="OUS46211.1"/>
    </source>
</evidence>
<feature type="transmembrane region" description="Helical" evidence="6">
    <location>
        <begin position="442"/>
        <end position="461"/>
    </location>
</feature>
<organism evidence="8">
    <name type="scientific">Ostreococcus tauri</name>
    <name type="common">Marine green alga</name>
    <dbReference type="NCBI Taxonomy" id="70448"/>
    <lineage>
        <taxon>Eukaryota</taxon>
        <taxon>Viridiplantae</taxon>
        <taxon>Chlorophyta</taxon>
        <taxon>Mamiellophyceae</taxon>
        <taxon>Mamiellales</taxon>
        <taxon>Bathycoccaceae</taxon>
        <taxon>Ostreococcus</taxon>
    </lineage>
</organism>
<feature type="transmembrane region" description="Helical" evidence="6">
    <location>
        <begin position="339"/>
        <end position="360"/>
    </location>
</feature>
<keyword evidence="2 6" id="KW-0812">Transmembrane</keyword>
<name>A0A1Y5I9S1_OSTTA</name>
<dbReference type="Proteomes" id="UP000195557">
    <property type="component" value="Unassembled WGS sequence"/>
</dbReference>
<protein>
    <submittedName>
        <fullName evidence="8">Kef-type K+ transport system, membrane component</fullName>
    </submittedName>
</protein>
<feature type="transmembrane region" description="Helical" evidence="6">
    <location>
        <begin position="98"/>
        <end position="121"/>
    </location>
</feature>
<feature type="domain" description="Cation/H+ exchanger transmembrane" evidence="7">
    <location>
        <begin position="245"/>
        <end position="461"/>
    </location>
</feature>
<sequence>MGAASSVEFPWDPWTRVPVVAAVASAVGEGGNEWLGTPRITGYLLAGAACGPFGVGALTASGTKRLAIVDNACLACIGLAAGSEVSLPELRKNARRTVVTIASVAACAWTLTFCAFDAVLASRVEFLRGLSERHVKAVGSLLGTLALARSPASAMAVISEMEASGPFCSHILSTTVVKDVVVVALFAMNVELIALSGLDFHRIVLDTATAVSDERQATPNDTGVGKLKGAARRLLVSLKPATQWETSHALTKVFQPLVRVIGAMLAGILAGILLGRLLKPTAFVSRWKHVRIACIVGGATGIFVLSEHFALEPLLVCVVAGLVAANRKNATAEHEREELHAAIAVITPTVNLLFFTLAGASLRLENAYNSISIAVSLVIVRLVALYYATAISSKIMRVPAVSEITGEKHKNIEWMGHVTQAGVALGLARTVAARFPYWGPSFSTLAVSIIVMNLFIGPVLFRAAIELSKESHLTPTRQVELAEVAERESASPQTASKSTLE</sequence>
<gene>
    <name evidence="8" type="ORF">BE221DRAFT_192198</name>
</gene>
<dbReference type="EMBL" id="KZ155784">
    <property type="protein sequence ID" value="OUS46211.1"/>
    <property type="molecule type" value="Genomic_DNA"/>
</dbReference>
<dbReference type="AlphaFoldDB" id="A0A1Y5I9S1"/>
<dbReference type="InterPro" id="IPR038770">
    <property type="entry name" value="Na+/solute_symporter_sf"/>
</dbReference>
<evidence type="ECO:0000256" key="4">
    <source>
        <dbReference type="ARBA" id="ARBA00023136"/>
    </source>
</evidence>
<dbReference type="GO" id="GO:1902600">
    <property type="term" value="P:proton transmembrane transport"/>
    <property type="evidence" value="ECO:0007669"/>
    <property type="project" value="InterPro"/>
</dbReference>
<evidence type="ECO:0000259" key="7">
    <source>
        <dbReference type="Pfam" id="PF00999"/>
    </source>
</evidence>
<dbReference type="Pfam" id="PF00999">
    <property type="entry name" value="Na_H_Exchanger"/>
    <property type="match status" value="2"/>
</dbReference>